<dbReference type="InterPro" id="IPR047661">
    <property type="entry name" value="IstB"/>
</dbReference>
<evidence type="ECO:0000259" key="4">
    <source>
        <dbReference type="SMART" id="SM00382"/>
    </source>
</evidence>
<reference evidence="5 6" key="1">
    <citation type="submission" date="2015-01" db="EMBL/GenBank/DDBJ databases">
        <title>Draft genome of the acidophilic iron oxidizer Ferrimicrobium acidiphilum strain T23.</title>
        <authorList>
            <person name="Poehlein A."/>
            <person name="Eisen S."/>
            <person name="Schloemann M."/>
            <person name="Johnson B.D."/>
            <person name="Daniel R."/>
            <person name="Muehling M."/>
        </authorList>
    </citation>
    <scope>NUCLEOTIDE SEQUENCE [LARGE SCALE GENOMIC DNA]</scope>
    <source>
        <strain evidence="5 6">T23</strain>
    </source>
</reference>
<dbReference type="PANTHER" id="PTHR30050">
    <property type="entry name" value="CHROMOSOMAL REPLICATION INITIATOR PROTEIN DNAA"/>
    <property type="match status" value="1"/>
</dbReference>
<dbReference type="PANTHER" id="PTHR30050:SF4">
    <property type="entry name" value="ATP-BINDING PROTEIN RV3427C IN INSERTION SEQUENCE-RELATED"/>
    <property type="match status" value="1"/>
</dbReference>
<evidence type="ECO:0000313" key="5">
    <source>
        <dbReference type="EMBL" id="KJE75248.1"/>
    </source>
</evidence>
<dbReference type="CDD" id="cd00009">
    <property type="entry name" value="AAA"/>
    <property type="match status" value="1"/>
</dbReference>
<dbReference type="InterPro" id="IPR003593">
    <property type="entry name" value="AAA+_ATPase"/>
</dbReference>
<evidence type="ECO:0000313" key="6">
    <source>
        <dbReference type="Proteomes" id="UP000032336"/>
    </source>
</evidence>
<gene>
    <name evidence="5" type="ORF">FEAC_30250</name>
</gene>
<name>A0A0D8FPR1_9ACTN</name>
<dbReference type="EMBL" id="JXUW01000054">
    <property type="protein sequence ID" value="KJE75248.1"/>
    <property type="molecule type" value="Genomic_DNA"/>
</dbReference>
<dbReference type="SMART" id="SM00382">
    <property type="entry name" value="AAA"/>
    <property type="match status" value="1"/>
</dbReference>
<keyword evidence="2" id="KW-0547">Nucleotide-binding</keyword>
<dbReference type="STRING" id="1121877.FEAC_30250"/>
<keyword evidence="6" id="KW-1185">Reference proteome</keyword>
<dbReference type="Pfam" id="PF01695">
    <property type="entry name" value="IstB_IS21"/>
    <property type="match status" value="1"/>
</dbReference>
<dbReference type="SUPFAM" id="SSF52540">
    <property type="entry name" value="P-loop containing nucleoside triphosphate hydrolases"/>
    <property type="match status" value="1"/>
</dbReference>
<evidence type="ECO:0000256" key="3">
    <source>
        <dbReference type="ARBA" id="ARBA00022840"/>
    </source>
</evidence>
<accession>A0A0D8FPR1</accession>
<dbReference type="GO" id="GO:0006260">
    <property type="term" value="P:DNA replication"/>
    <property type="evidence" value="ECO:0007669"/>
    <property type="project" value="TreeGrafter"/>
</dbReference>
<dbReference type="InterPro" id="IPR027417">
    <property type="entry name" value="P-loop_NTPase"/>
</dbReference>
<comment type="similarity">
    <text evidence="1">Belongs to the IS21/IS1162 putative ATP-binding protein family.</text>
</comment>
<dbReference type="AlphaFoldDB" id="A0A0D8FPR1"/>
<dbReference type="Gene3D" id="3.40.50.300">
    <property type="entry name" value="P-loop containing nucleotide triphosphate hydrolases"/>
    <property type="match status" value="1"/>
</dbReference>
<proteinExistence type="inferred from homology"/>
<dbReference type="NCBIfam" id="NF038214">
    <property type="entry name" value="IS21_help_AAA"/>
    <property type="match status" value="1"/>
</dbReference>
<organism evidence="5 6">
    <name type="scientific">Ferrimicrobium acidiphilum DSM 19497</name>
    <dbReference type="NCBI Taxonomy" id="1121877"/>
    <lineage>
        <taxon>Bacteria</taxon>
        <taxon>Bacillati</taxon>
        <taxon>Actinomycetota</taxon>
        <taxon>Acidimicrobiia</taxon>
        <taxon>Acidimicrobiales</taxon>
        <taxon>Acidimicrobiaceae</taxon>
        <taxon>Ferrimicrobium</taxon>
    </lineage>
</organism>
<feature type="domain" description="AAA+ ATPase" evidence="4">
    <location>
        <begin position="102"/>
        <end position="230"/>
    </location>
</feature>
<comment type="caution">
    <text evidence="5">The sequence shown here is derived from an EMBL/GenBank/DDBJ whole genome shotgun (WGS) entry which is preliminary data.</text>
</comment>
<dbReference type="PATRIC" id="fig|1121877.4.peg.3416"/>
<keyword evidence="3" id="KW-0067">ATP-binding</keyword>
<protein>
    <submittedName>
        <fullName evidence="5">Transposase</fullName>
    </submittedName>
</protein>
<dbReference type="eggNOG" id="COG1484">
    <property type="taxonomic scope" value="Bacteria"/>
</dbReference>
<dbReference type="InterPro" id="IPR028350">
    <property type="entry name" value="DNAC/IstB-like"/>
</dbReference>
<dbReference type="PIRSF" id="PIRSF003073">
    <property type="entry name" value="DNAC_TnpB_IstB"/>
    <property type="match status" value="1"/>
</dbReference>
<dbReference type="Proteomes" id="UP000032336">
    <property type="component" value="Unassembled WGS sequence"/>
</dbReference>
<dbReference type="InterPro" id="IPR002611">
    <property type="entry name" value="IstB_ATP-bd"/>
</dbReference>
<dbReference type="GO" id="GO:0005524">
    <property type="term" value="F:ATP binding"/>
    <property type="evidence" value="ECO:0007669"/>
    <property type="project" value="UniProtKB-KW"/>
</dbReference>
<evidence type="ECO:0000256" key="2">
    <source>
        <dbReference type="ARBA" id="ARBA00022741"/>
    </source>
</evidence>
<evidence type="ECO:0000256" key="1">
    <source>
        <dbReference type="ARBA" id="ARBA00008059"/>
    </source>
</evidence>
<sequence>MGGKFRRNTQIGTLTDLGLKGMADAFREQLESVQYLELSFEERFAMLVDREAMDREARRLATRLRAAKLRHQATIEDLDFHTPRGLERSMIMGFSSSHWVDAHQNILVTGPTGIGKSYLGCALAYAGIRSGHSALYRRAPALFADLAIARGDGRYLKVLGSLSRAEILVIDDFGLTPLTGSEPSDLLEVLEDRSERKSTIVTSQLPVDSWHEALGDPTLSDAVLDRLLCNAHVIQMNGASMRTKKS</sequence>